<dbReference type="AlphaFoldDB" id="W4KBW7"/>
<protein>
    <submittedName>
        <fullName evidence="1">Uncharacterized protein</fullName>
    </submittedName>
</protein>
<dbReference type="OrthoDB" id="4743193at2759"/>
<dbReference type="InParanoid" id="W4KBW7"/>
<dbReference type="HOGENOM" id="CLU_3037928_0_0_1"/>
<accession>W4KBW7</accession>
<name>W4KBW7_HETIT</name>
<dbReference type="GeneID" id="20670327"/>
<sequence length="55" mass="6275">NQHYNTFQSIIVISLHLYNIPKKIVKIITRLGLLISMGSICNAIHSLSQKAHQYI</sequence>
<keyword evidence="2" id="KW-1185">Reference proteome</keyword>
<evidence type="ECO:0000313" key="2">
    <source>
        <dbReference type="Proteomes" id="UP000030671"/>
    </source>
</evidence>
<dbReference type="RefSeq" id="XP_009545133.1">
    <property type="nucleotide sequence ID" value="XM_009546838.1"/>
</dbReference>
<proteinExistence type="predicted"/>
<dbReference type="KEGG" id="hir:HETIRDRAFT_316396"/>
<gene>
    <name evidence="1" type="ORF">HETIRDRAFT_316396</name>
</gene>
<reference evidence="1 2" key="1">
    <citation type="journal article" date="2012" name="New Phytol.">
        <title>Insight into trade-off between wood decay and parasitism from the genome of a fungal forest pathogen.</title>
        <authorList>
            <person name="Olson A."/>
            <person name="Aerts A."/>
            <person name="Asiegbu F."/>
            <person name="Belbahri L."/>
            <person name="Bouzid O."/>
            <person name="Broberg A."/>
            <person name="Canback B."/>
            <person name="Coutinho P.M."/>
            <person name="Cullen D."/>
            <person name="Dalman K."/>
            <person name="Deflorio G."/>
            <person name="van Diepen L.T."/>
            <person name="Dunand C."/>
            <person name="Duplessis S."/>
            <person name="Durling M."/>
            <person name="Gonthier P."/>
            <person name="Grimwood J."/>
            <person name="Fossdal C.G."/>
            <person name="Hansson D."/>
            <person name="Henrissat B."/>
            <person name="Hietala A."/>
            <person name="Himmelstrand K."/>
            <person name="Hoffmeister D."/>
            <person name="Hogberg N."/>
            <person name="James T.Y."/>
            <person name="Karlsson M."/>
            <person name="Kohler A."/>
            <person name="Kues U."/>
            <person name="Lee Y.H."/>
            <person name="Lin Y.C."/>
            <person name="Lind M."/>
            <person name="Lindquist E."/>
            <person name="Lombard V."/>
            <person name="Lucas S."/>
            <person name="Lunden K."/>
            <person name="Morin E."/>
            <person name="Murat C."/>
            <person name="Park J."/>
            <person name="Raffaello T."/>
            <person name="Rouze P."/>
            <person name="Salamov A."/>
            <person name="Schmutz J."/>
            <person name="Solheim H."/>
            <person name="Stahlberg J."/>
            <person name="Velez H."/>
            <person name="de Vries R.P."/>
            <person name="Wiebenga A."/>
            <person name="Woodward S."/>
            <person name="Yakovlev I."/>
            <person name="Garbelotto M."/>
            <person name="Martin F."/>
            <person name="Grigoriev I.V."/>
            <person name="Stenlid J."/>
        </authorList>
    </citation>
    <scope>NUCLEOTIDE SEQUENCE [LARGE SCALE GENOMIC DNA]</scope>
    <source>
        <strain evidence="1 2">TC 32-1</strain>
    </source>
</reference>
<evidence type="ECO:0000313" key="1">
    <source>
        <dbReference type="EMBL" id="ETW82815.1"/>
    </source>
</evidence>
<dbReference type="Proteomes" id="UP000030671">
    <property type="component" value="Unassembled WGS sequence"/>
</dbReference>
<organism evidence="1 2">
    <name type="scientific">Heterobasidion irregulare (strain TC 32-1)</name>
    <dbReference type="NCBI Taxonomy" id="747525"/>
    <lineage>
        <taxon>Eukaryota</taxon>
        <taxon>Fungi</taxon>
        <taxon>Dikarya</taxon>
        <taxon>Basidiomycota</taxon>
        <taxon>Agaricomycotina</taxon>
        <taxon>Agaricomycetes</taxon>
        <taxon>Russulales</taxon>
        <taxon>Bondarzewiaceae</taxon>
        <taxon>Heterobasidion</taxon>
        <taxon>Heterobasidion annosum species complex</taxon>
    </lineage>
</organism>
<dbReference type="EMBL" id="KI925457">
    <property type="protein sequence ID" value="ETW82815.1"/>
    <property type="molecule type" value="Genomic_DNA"/>
</dbReference>
<feature type="non-terminal residue" evidence="1">
    <location>
        <position position="1"/>
    </location>
</feature>